<dbReference type="SUPFAM" id="SSF48371">
    <property type="entry name" value="ARM repeat"/>
    <property type="match status" value="1"/>
</dbReference>
<gene>
    <name evidence="1" type="ORF">AQPE_0170</name>
</gene>
<dbReference type="SMART" id="SM00567">
    <property type="entry name" value="EZ_HEAT"/>
    <property type="match status" value="3"/>
</dbReference>
<reference evidence="1" key="1">
    <citation type="journal article" date="2020" name="Int. J. Syst. Evol. Microbiol.">
        <title>Aquipluma nitroreducens gen. nov. sp. nov., a novel facultatively anaerobic bacterium isolated from a freshwater lake.</title>
        <authorList>
            <person name="Watanabe M."/>
            <person name="Kojima H."/>
            <person name="Fukui M."/>
        </authorList>
    </citation>
    <scope>NUCLEOTIDE SEQUENCE</scope>
    <source>
        <strain evidence="1">MeG22</strain>
    </source>
</reference>
<dbReference type="Gene3D" id="1.25.10.10">
    <property type="entry name" value="Leucine-rich Repeat Variant"/>
    <property type="match status" value="1"/>
</dbReference>
<dbReference type="KEGG" id="anf:AQPE_0170"/>
<evidence type="ECO:0000313" key="2">
    <source>
        <dbReference type="Proteomes" id="UP001193389"/>
    </source>
</evidence>
<evidence type="ECO:0000313" key="1">
    <source>
        <dbReference type="EMBL" id="BBE16033.1"/>
    </source>
</evidence>
<keyword evidence="1" id="KW-0456">Lyase</keyword>
<proteinExistence type="predicted"/>
<sequence>MFERNQSGISMQSLVNQLENEDIKVRTRARKSLVTIGKQAVPPLCLVLENSKVYKARWEAAKALSEIADLKSISTMVKALEDPESDVAWLAAKTLEKFRKAAWPELLRALVDRGTDSVLLQHGAHHILRKQKVEDYNDLLDILRTALEKGSVPESISPAAYQLLERIKSRRG</sequence>
<dbReference type="RefSeq" id="WP_318349144.1">
    <property type="nucleotide sequence ID" value="NZ_AP018694.1"/>
</dbReference>
<dbReference type="InterPro" id="IPR004155">
    <property type="entry name" value="PBS_lyase_HEAT"/>
</dbReference>
<keyword evidence="2" id="KW-1185">Reference proteome</keyword>
<dbReference type="InterPro" id="IPR016024">
    <property type="entry name" value="ARM-type_fold"/>
</dbReference>
<dbReference type="AlphaFoldDB" id="A0A5K7S3B6"/>
<name>A0A5K7S3B6_9BACT</name>
<dbReference type="InterPro" id="IPR011989">
    <property type="entry name" value="ARM-like"/>
</dbReference>
<dbReference type="GO" id="GO:0016829">
    <property type="term" value="F:lyase activity"/>
    <property type="evidence" value="ECO:0007669"/>
    <property type="project" value="UniProtKB-KW"/>
</dbReference>
<dbReference type="Proteomes" id="UP001193389">
    <property type="component" value="Chromosome"/>
</dbReference>
<protein>
    <submittedName>
        <fullName evidence="1">PBS lyase HEAT-like repeat domain protein</fullName>
    </submittedName>
</protein>
<dbReference type="Pfam" id="PF13646">
    <property type="entry name" value="HEAT_2"/>
    <property type="match status" value="1"/>
</dbReference>
<organism evidence="1 2">
    <name type="scientific">Aquipluma nitroreducens</name>
    <dbReference type="NCBI Taxonomy" id="2010828"/>
    <lineage>
        <taxon>Bacteria</taxon>
        <taxon>Pseudomonadati</taxon>
        <taxon>Bacteroidota</taxon>
        <taxon>Bacteroidia</taxon>
        <taxon>Marinilabiliales</taxon>
        <taxon>Prolixibacteraceae</taxon>
        <taxon>Aquipluma</taxon>
    </lineage>
</organism>
<dbReference type="EMBL" id="AP018694">
    <property type="protein sequence ID" value="BBE16033.1"/>
    <property type="molecule type" value="Genomic_DNA"/>
</dbReference>
<accession>A0A5K7S3B6</accession>